<protein>
    <recommendedName>
        <fullName evidence="3">DUF4236 domain-containing protein</fullName>
    </recommendedName>
</protein>
<dbReference type="Pfam" id="PF13432">
    <property type="entry name" value="TPR_16"/>
    <property type="match status" value="1"/>
</dbReference>
<gene>
    <name evidence="4" type="ORF">caldi_30360</name>
</gene>
<reference evidence="4" key="1">
    <citation type="submission" date="2022-03" db="EMBL/GenBank/DDBJ databases">
        <title>Complete genome sequence of Caldinitratiruptor microaerophilus.</title>
        <authorList>
            <person name="Mukaiyama R."/>
            <person name="Nishiyama T."/>
            <person name="Ueda K."/>
        </authorList>
    </citation>
    <scope>NUCLEOTIDE SEQUENCE</scope>
    <source>
        <strain evidence="4">JCM 16183</strain>
    </source>
</reference>
<dbReference type="Gene3D" id="1.25.40.10">
    <property type="entry name" value="Tetratricopeptide repeat domain"/>
    <property type="match status" value="1"/>
</dbReference>
<evidence type="ECO:0000256" key="1">
    <source>
        <dbReference type="SAM" id="MobiDB-lite"/>
    </source>
</evidence>
<keyword evidence="2" id="KW-0812">Transmembrane</keyword>
<dbReference type="AlphaFoldDB" id="A0AA35CQ80"/>
<organism evidence="4 5">
    <name type="scientific">Caldinitratiruptor microaerophilus</name>
    <dbReference type="NCBI Taxonomy" id="671077"/>
    <lineage>
        <taxon>Bacteria</taxon>
        <taxon>Bacillati</taxon>
        <taxon>Bacillota</taxon>
        <taxon>Clostridia</taxon>
        <taxon>Eubacteriales</taxon>
        <taxon>Symbiobacteriaceae</taxon>
        <taxon>Caldinitratiruptor</taxon>
    </lineage>
</organism>
<keyword evidence="2" id="KW-1133">Transmembrane helix</keyword>
<dbReference type="Pfam" id="PF14020">
    <property type="entry name" value="DUF4236"/>
    <property type="match status" value="1"/>
</dbReference>
<feature type="transmembrane region" description="Helical" evidence="2">
    <location>
        <begin position="104"/>
        <end position="137"/>
    </location>
</feature>
<dbReference type="InterPro" id="IPR025330">
    <property type="entry name" value="DUF4236"/>
</dbReference>
<keyword evidence="5" id="KW-1185">Reference proteome</keyword>
<dbReference type="Proteomes" id="UP001163687">
    <property type="component" value="Chromosome"/>
</dbReference>
<evidence type="ECO:0000313" key="4">
    <source>
        <dbReference type="EMBL" id="BDG61946.1"/>
    </source>
</evidence>
<feature type="region of interest" description="Disordered" evidence="1">
    <location>
        <begin position="68"/>
        <end position="87"/>
    </location>
</feature>
<evidence type="ECO:0000313" key="5">
    <source>
        <dbReference type="Proteomes" id="UP001163687"/>
    </source>
</evidence>
<proteinExistence type="predicted"/>
<feature type="domain" description="DUF4236" evidence="3">
    <location>
        <begin position="3"/>
        <end position="56"/>
    </location>
</feature>
<dbReference type="KEGG" id="cmic:caldi_30360"/>
<sequence>MGFRFRKSLSLGKGVRLNLGKRSIGISGGVKGFRLGVSTRGITKSVGIPGTGLYWSQTTRWWRPVKSHRTGATPTKAPANAPSQRPQVQDHFVPMPALLARWRWLSWAFFIGLIAVWSPPVGTTVGVVLLAITMVVWRRPGRLAYAAYHAARGAWSLGKWEACKQHLGKVLELGIDAPEIRLGLARCEVRLQNWTDAAAAYKAYAERGGVLGAQDRLHAATAAVEAGDAEWALTLLADLPAEPVVAAVRAEALLKLDRPTAAIEVCRAAIGRKLRLDQELAVVHHVLARSYEQAGEQEKARRTWEKLYAYDPTFPDAAERLGLDPT</sequence>
<accession>A0AA35CQ80</accession>
<dbReference type="EMBL" id="AP025628">
    <property type="protein sequence ID" value="BDG61946.1"/>
    <property type="molecule type" value="Genomic_DNA"/>
</dbReference>
<dbReference type="SUPFAM" id="SSF48452">
    <property type="entry name" value="TPR-like"/>
    <property type="match status" value="1"/>
</dbReference>
<evidence type="ECO:0000256" key="2">
    <source>
        <dbReference type="SAM" id="Phobius"/>
    </source>
</evidence>
<keyword evidence="2" id="KW-0472">Membrane</keyword>
<evidence type="ECO:0000259" key="3">
    <source>
        <dbReference type="Pfam" id="PF14020"/>
    </source>
</evidence>
<name>A0AA35CQ80_9FIRM</name>
<dbReference type="InterPro" id="IPR011990">
    <property type="entry name" value="TPR-like_helical_dom_sf"/>
</dbReference>